<dbReference type="GO" id="GO:0008270">
    <property type="term" value="F:zinc ion binding"/>
    <property type="evidence" value="ECO:0007669"/>
    <property type="project" value="UniProtKB-KW"/>
</dbReference>
<evidence type="ECO:0000256" key="2">
    <source>
        <dbReference type="ARBA" id="ARBA00022771"/>
    </source>
</evidence>
<dbReference type="InterPro" id="IPR001841">
    <property type="entry name" value="Znf_RING"/>
</dbReference>
<dbReference type="PROSITE" id="PS50089">
    <property type="entry name" value="ZF_RING_2"/>
    <property type="match status" value="1"/>
</dbReference>
<dbReference type="InterPro" id="IPR013083">
    <property type="entry name" value="Znf_RING/FYVE/PHD"/>
</dbReference>
<evidence type="ECO:0000256" key="3">
    <source>
        <dbReference type="ARBA" id="ARBA00022833"/>
    </source>
</evidence>
<accession>A0AAU9JNL1</accession>
<keyword evidence="5" id="KW-0175">Coiled coil</keyword>
<keyword evidence="3" id="KW-0862">Zinc</keyword>
<keyword evidence="2 4" id="KW-0863">Zinc-finger</keyword>
<dbReference type="PANTHER" id="PTHR14493:SF50">
    <property type="entry name" value="RING FINGER PROTEIN UNKEMPT"/>
    <property type="match status" value="1"/>
</dbReference>
<feature type="region of interest" description="Disordered" evidence="6">
    <location>
        <begin position="1"/>
        <end position="21"/>
    </location>
</feature>
<dbReference type="PANTHER" id="PTHR14493">
    <property type="entry name" value="UNKEMPT FAMILY MEMBER"/>
    <property type="match status" value="1"/>
</dbReference>
<evidence type="ECO:0000313" key="8">
    <source>
        <dbReference type="EMBL" id="CAG9327584.1"/>
    </source>
</evidence>
<dbReference type="Pfam" id="PF23261">
    <property type="entry name" value="zf-CCCH_11"/>
    <property type="match status" value="1"/>
</dbReference>
<dbReference type="AlphaFoldDB" id="A0AAU9JNL1"/>
<sequence>MGKNKRNQQKGYNNQREMLSPEGFKDMFPHLSIGKIGEILKKNQGKNQEEILDILLKINEEEEKTQVAKKEIREEKKEEITKNPEINKEKLDTKLYKTQLCTNLNCTDSECFYYHDDYDCRRNLDKYHYRPIPCFSTYDKGEWFHPSYCARGFDCHFCHTQNEWHCHPEYKKRPNNKLRRIQEESKISNKNSEELKKILEDLKISIEASDQQIHQVKNEIVGIDQEIQGMAKFLNCGKCMQEEMDWLIIPCCHGICTNCKLTAYEACPLCGAIMQSSHPINTDF</sequence>
<keyword evidence="9" id="KW-1185">Reference proteome</keyword>
<protein>
    <recommendedName>
        <fullName evidence="7">RING-type domain-containing protein</fullName>
    </recommendedName>
</protein>
<dbReference type="SUPFAM" id="SSF57850">
    <property type="entry name" value="RING/U-box"/>
    <property type="match status" value="1"/>
</dbReference>
<evidence type="ECO:0000256" key="4">
    <source>
        <dbReference type="PROSITE-ProRule" id="PRU00175"/>
    </source>
</evidence>
<dbReference type="EMBL" id="CAJZBQ010000044">
    <property type="protein sequence ID" value="CAG9327584.1"/>
    <property type="molecule type" value="Genomic_DNA"/>
</dbReference>
<name>A0AAU9JNL1_9CILI</name>
<evidence type="ECO:0000256" key="1">
    <source>
        <dbReference type="ARBA" id="ARBA00022723"/>
    </source>
</evidence>
<dbReference type="InterPro" id="IPR057296">
    <property type="entry name" value="UNK_Znf_5"/>
</dbReference>
<gene>
    <name evidence="8" type="ORF">BSTOLATCC_MIC44216</name>
</gene>
<evidence type="ECO:0000256" key="6">
    <source>
        <dbReference type="SAM" id="MobiDB-lite"/>
    </source>
</evidence>
<dbReference type="Gene3D" id="3.30.40.10">
    <property type="entry name" value="Zinc/RING finger domain, C3HC4 (zinc finger)"/>
    <property type="match status" value="1"/>
</dbReference>
<dbReference type="Proteomes" id="UP001162131">
    <property type="component" value="Unassembled WGS sequence"/>
</dbReference>
<dbReference type="InterPro" id="IPR045234">
    <property type="entry name" value="Unkempt-like"/>
</dbReference>
<organism evidence="8 9">
    <name type="scientific">Blepharisma stoltei</name>
    <dbReference type="NCBI Taxonomy" id="1481888"/>
    <lineage>
        <taxon>Eukaryota</taxon>
        <taxon>Sar</taxon>
        <taxon>Alveolata</taxon>
        <taxon>Ciliophora</taxon>
        <taxon>Postciliodesmatophora</taxon>
        <taxon>Heterotrichea</taxon>
        <taxon>Heterotrichida</taxon>
        <taxon>Blepharismidae</taxon>
        <taxon>Blepharisma</taxon>
    </lineage>
</organism>
<feature type="domain" description="RING-type" evidence="7">
    <location>
        <begin position="236"/>
        <end position="270"/>
    </location>
</feature>
<evidence type="ECO:0000256" key="5">
    <source>
        <dbReference type="SAM" id="Coils"/>
    </source>
</evidence>
<evidence type="ECO:0000313" key="9">
    <source>
        <dbReference type="Proteomes" id="UP001162131"/>
    </source>
</evidence>
<evidence type="ECO:0000259" key="7">
    <source>
        <dbReference type="PROSITE" id="PS50089"/>
    </source>
</evidence>
<proteinExistence type="predicted"/>
<keyword evidence="1" id="KW-0479">Metal-binding</keyword>
<comment type="caution">
    <text evidence="8">The sequence shown here is derived from an EMBL/GenBank/DDBJ whole genome shotgun (WGS) entry which is preliminary data.</text>
</comment>
<reference evidence="8" key="1">
    <citation type="submission" date="2021-09" db="EMBL/GenBank/DDBJ databases">
        <authorList>
            <consortium name="AG Swart"/>
            <person name="Singh M."/>
            <person name="Singh A."/>
            <person name="Seah K."/>
            <person name="Emmerich C."/>
        </authorList>
    </citation>
    <scope>NUCLEOTIDE SEQUENCE</scope>
    <source>
        <strain evidence="8">ATCC30299</strain>
    </source>
</reference>
<feature type="coiled-coil region" evidence="5">
    <location>
        <begin position="192"/>
        <end position="219"/>
    </location>
</feature>